<feature type="compositionally biased region" description="Pro residues" evidence="1">
    <location>
        <begin position="101"/>
        <end position="114"/>
    </location>
</feature>
<dbReference type="Proteomes" id="UP000016922">
    <property type="component" value="Unassembled WGS sequence"/>
</dbReference>
<keyword evidence="3" id="KW-1185">Reference proteome</keyword>
<feature type="region of interest" description="Disordered" evidence="1">
    <location>
        <begin position="1"/>
        <end position="188"/>
    </location>
</feature>
<protein>
    <submittedName>
        <fullName evidence="2">Uncharacterized protein</fullName>
    </submittedName>
</protein>
<dbReference type="GeneID" id="19470072"/>
<proteinExistence type="predicted"/>
<evidence type="ECO:0000313" key="3">
    <source>
        <dbReference type="Proteomes" id="UP000016922"/>
    </source>
</evidence>
<gene>
    <name evidence="2" type="ORF">GLAREA_11030</name>
</gene>
<dbReference type="AlphaFoldDB" id="S3DTS7"/>
<reference evidence="2 3" key="1">
    <citation type="journal article" date="2013" name="BMC Genomics">
        <title>Genomics-driven discovery of the pneumocandin biosynthetic gene cluster in the fungus Glarea lozoyensis.</title>
        <authorList>
            <person name="Chen L."/>
            <person name="Yue Q."/>
            <person name="Zhang X."/>
            <person name="Xiang M."/>
            <person name="Wang C."/>
            <person name="Li S."/>
            <person name="Che Y."/>
            <person name="Ortiz-Lopez F.J."/>
            <person name="Bills G.F."/>
            <person name="Liu X."/>
            <person name="An Z."/>
        </authorList>
    </citation>
    <scope>NUCLEOTIDE SEQUENCE [LARGE SCALE GENOMIC DNA]</scope>
    <source>
        <strain evidence="3">ATCC 20868 / MF5171</strain>
    </source>
</reference>
<accession>S3DTS7</accession>
<sequence>MAGGFQFHRQPMQNAWGGSNNNGQFNNNNQSNQGNQYPNQGGNFHNGPPPGNYNFNGQHPGHHMGFSQAPSFNSYGKSDGPMDPPRGQQNPAGGRQGQGPPGQPPRLFSPPPSGQPGSRPGSSSGPSGQPPRVFSPGPSQGPPRVFSPGPSQGQPLRVFSPGPESGPHGQQRVNPFPQGMGYDPARLQAGPSSWITNRRVDLPGAAYAAGEGVSLLLISFSLPP</sequence>
<dbReference type="HOGENOM" id="CLU_1235123_0_0_1"/>
<evidence type="ECO:0000256" key="1">
    <source>
        <dbReference type="SAM" id="MobiDB-lite"/>
    </source>
</evidence>
<dbReference type="EMBL" id="KE145354">
    <property type="protein sequence ID" value="EPE35331.1"/>
    <property type="molecule type" value="Genomic_DNA"/>
</dbReference>
<dbReference type="OrthoDB" id="3560195at2759"/>
<feature type="compositionally biased region" description="Low complexity" evidence="1">
    <location>
        <begin position="115"/>
        <end position="132"/>
    </location>
</feature>
<dbReference type="KEGG" id="glz:GLAREA_11030"/>
<evidence type="ECO:0000313" key="2">
    <source>
        <dbReference type="EMBL" id="EPE35331.1"/>
    </source>
</evidence>
<feature type="compositionally biased region" description="Low complexity" evidence="1">
    <location>
        <begin position="17"/>
        <end position="58"/>
    </location>
</feature>
<name>S3DTS7_GLAL2</name>
<dbReference type="RefSeq" id="XP_008077410.1">
    <property type="nucleotide sequence ID" value="XM_008079219.1"/>
</dbReference>
<organism evidence="2 3">
    <name type="scientific">Glarea lozoyensis (strain ATCC 20868 / MF5171)</name>
    <dbReference type="NCBI Taxonomy" id="1116229"/>
    <lineage>
        <taxon>Eukaryota</taxon>
        <taxon>Fungi</taxon>
        <taxon>Dikarya</taxon>
        <taxon>Ascomycota</taxon>
        <taxon>Pezizomycotina</taxon>
        <taxon>Leotiomycetes</taxon>
        <taxon>Helotiales</taxon>
        <taxon>Helotiaceae</taxon>
        <taxon>Glarea</taxon>
    </lineage>
</organism>